<dbReference type="PANTHER" id="PTHR24567:SF74">
    <property type="entry name" value="HTH-TYPE TRANSCRIPTIONAL REGULATOR ARCR"/>
    <property type="match status" value="1"/>
</dbReference>
<dbReference type="InterPro" id="IPR018490">
    <property type="entry name" value="cNMP-bd_dom_sf"/>
</dbReference>
<dbReference type="RefSeq" id="WP_241060152.1">
    <property type="nucleotide sequence ID" value="NZ_JAKWJU010000002.1"/>
</dbReference>
<feature type="domain" description="HTH crp-type" evidence="5">
    <location>
        <begin position="153"/>
        <end position="228"/>
    </location>
</feature>
<reference evidence="6" key="2">
    <citation type="journal article" date="2023" name="Int. J. Syst. Evol. Microbiol.">
        <title>Streptomyces marispadix sp. nov., isolated from marine beach sediment of the Northern Coast of Portugal.</title>
        <authorList>
            <person name="dos Santos J.D.N."/>
            <person name="Vitorino I.R."/>
            <person name="Kallscheuer N."/>
            <person name="Srivastava A."/>
            <person name="Krautwurst S."/>
            <person name="Marz M."/>
            <person name="Jogler C."/>
            <person name="Lobo Da Cunha A."/>
            <person name="Catita J."/>
            <person name="Goncalves H."/>
            <person name="Gonzalez I."/>
            <person name="Reyes F."/>
            <person name="Lage O.M."/>
        </authorList>
    </citation>
    <scope>NUCLEOTIDE SEQUENCE</scope>
    <source>
        <strain evidence="6">M600PL45_2</strain>
    </source>
</reference>
<dbReference type="SUPFAM" id="SSF46785">
    <property type="entry name" value="Winged helix' DNA-binding domain"/>
    <property type="match status" value="1"/>
</dbReference>
<sequence length="238" mass="25046">MTSGAPSWYEQHGLPGAGSSVGLKPENLALLRGAGTPHTWPRGEVLMRRGDPADKVVLIEAGLVKVVAESSNGYTSLLAFRGAGELVGELGCLDGGERSASVIAMCRVRGVVVAAPRFAALLEERGALALAVLRSISGRLRHADGHRASLGASTASVRVTQVLVEISRRHGTPAPGRAPHALEVNLTQQELASAAGTSRESVVRALRELHHEKLVDTRRGAIVVLDPEGLECWEPEGD</sequence>
<dbReference type="Gene3D" id="2.60.120.10">
    <property type="entry name" value="Jelly Rolls"/>
    <property type="match status" value="1"/>
</dbReference>
<accession>A0ABS9SZB9</accession>
<dbReference type="PROSITE" id="PS50042">
    <property type="entry name" value="CNMP_BINDING_3"/>
    <property type="match status" value="1"/>
</dbReference>
<evidence type="ECO:0000313" key="7">
    <source>
        <dbReference type="Proteomes" id="UP001166784"/>
    </source>
</evidence>
<reference evidence="6" key="1">
    <citation type="submission" date="2022-03" db="EMBL/GenBank/DDBJ databases">
        <authorList>
            <person name="Santos J.D.N."/>
            <person name="Kallscheuer N."/>
            <person name="Jogler C."/>
            <person name="Lage O.M."/>
        </authorList>
    </citation>
    <scope>NUCLEOTIDE SEQUENCE</scope>
    <source>
        <strain evidence="6">M600PL45_2</strain>
    </source>
</reference>
<dbReference type="SMART" id="SM00100">
    <property type="entry name" value="cNMP"/>
    <property type="match status" value="1"/>
</dbReference>
<evidence type="ECO:0000313" key="6">
    <source>
        <dbReference type="EMBL" id="MCH6161607.1"/>
    </source>
</evidence>
<feature type="domain" description="Cyclic nucleotide-binding" evidence="4">
    <location>
        <begin position="22"/>
        <end position="122"/>
    </location>
</feature>
<dbReference type="PROSITE" id="PS51063">
    <property type="entry name" value="HTH_CRP_2"/>
    <property type="match status" value="1"/>
</dbReference>
<gene>
    <name evidence="6" type="ORF">MMA15_14750</name>
</gene>
<dbReference type="Pfam" id="PF00027">
    <property type="entry name" value="cNMP_binding"/>
    <property type="match status" value="1"/>
</dbReference>
<dbReference type="Pfam" id="PF13545">
    <property type="entry name" value="HTH_Crp_2"/>
    <property type="match status" value="1"/>
</dbReference>
<evidence type="ECO:0000256" key="2">
    <source>
        <dbReference type="ARBA" id="ARBA00023125"/>
    </source>
</evidence>
<dbReference type="EMBL" id="JAKWJU010000002">
    <property type="protein sequence ID" value="MCH6161607.1"/>
    <property type="molecule type" value="Genomic_DNA"/>
</dbReference>
<dbReference type="CDD" id="cd00038">
    <property type="entry name" value="CAP_ED"/>
    <property type="match status" value="1"/>
</dbReference>
<evidence type="ECO:0000259" key="5">
    <source>
        <dbReference type="PROSITE" id="PS51063"/>
    </source>
</evidence>
<keyword evidence="7" id="KW-1185">Reference proteome</keyword>
<name>A0ABS9SZB9_9ACTN</name>
<comment type="caution">
    <text evidence="6">The sequence shown here is derived from an EMBL/GenBank/DDBJ whole genome shotgun (WGS) entry which is preliminary data.</text>
</comment>
<evidence type="ECO:0000256" key="3">
    <source>
        <dbReference type="ARBA" id="ARBA00023163"/>
    </source>
</evidence>
<evidence type="ECO:0000259" key="4">
    <source>
        <dbReference type="PROSITE" id="PS50042"/>
    </source>
</evidence>
<evidence type="ECO:0000256" key="1">
    <source>
        <dbReference type="ARBA" id="ARBA00023015"/>
    </source>
</evidence>
<dbReference type="InterPro" id="IPR012318">
    <property type="entry name" value="HTH_CRP"/>
</dbReference>
<dbReference type="InterPro" id="IPR036390">
    <property type="entry name" value="WH_DNA-bd_sf"/>
</dbReference>
<dbReference type="InterPro" id="IPR050397">
    <property type="entry name" value="Env_Response_Regulators"/>
</dbReference>
<keyword evidence="3" id="KW-0804">Transcription</keyword>
<dbReference type="Proteomes" id="UP001166784">
    <property type="component" value="Unassembled WGS sequence"/>
</dbReference>
<keyword evidence="2" id="KW-0238">DNA-binding</keyword>
<keyword evidence="1" id="KW-0805">Transcription regulation</keyword>
<dbReference type="SMART" id="SM00419">
    <property type="entry name" value="HTH_CRP"/>
    <property type="match status" value="1"/>
</dbReference>
<organism evidence="6 7">
    <name type="scientific">Streptomyces marispadix</name>
    <dbReference type="NCBI Taxonomy" id="2922868"/>
    <lineage>
        <taxon>Bacteria</taxon>
        <taxon>Bacillati</taxon>
        <taxon>Actinomycetota</taxon>
        <taxon>Actinomycetes</taxon>
        <taxon>Kitasatosporales</taxon>
        <taxon>Streptomycetaceae</taxon>
        <taxon>Streptomyces</taxon>
    </lineage>
</organism>
<protein>
    <submittedName>
        <fullName evidence="6">Crp/Fnr family transcriptional regulator</fullName>
    </submittedName>
</protein>
<dbReference type="PANTHER" id="PTHR24567">
    <property type="entry name" value="CRP FAMILY TRANSCRIPTIONAL REGULATORY PROTEIN"/>
    <property type="match status" value="1"/>
</dbReference>
<proteinExistence type="predicted"/>
<dbReference type="SUPFAM" id="SSF51206">
    <property type="entry name" value="cAMP-binding domain-like"/>
    <property type="match status" value="1"/>
</dbReference>
<dbReference type="InterPro" id="IPR000595">
    <property type="entry name" value="cNMP-bd_dom"/>
</dbReference>
<dbReference type="InterPro" id="IPR014710">
    <property type="entry name" value="RmlC-like_jellyroll"/>
</dbReference>